<keyword evidence="21" id="KW-0325">Glycoprotein</keyword>
<dbReference type="PANTHER" id="PTHR10125:SF9">
    <property type="entry name" value="P2X PURINOCEPTOR 1"/>
    <property type="match status" value="1"/>
</dbReference>
<keyword evidence="8" id="KW-0963">Cytoplasm</keyword>
<evidence type="ECO:0000256" key="26">
    <source>
        <dbReference type="ARBA" id="ARBA00047307"/>
    </source>
</evidence>
<gene>
    <name evidence="32" type="ORF">LTLLF_148270</name>
</gene>
<dbReference type="NCBIfam" id="TIGR00863">
    <property type="entry name" value="P2X"/>
    <property type="match status" value="1"/>
</dbReference>
<dbReference type="GO" id="GO:0004683">
    <property type="term" value="F:calcium/calmodulin-dependent protein kinase activity"/>
    <property type="evidence" value="ECO:0007669"/>
    <property type="project" value="UniProtKB-EC"/>
</dbReference>
<name>A0A8J6GDS8_MICOH</name>
<dbReference type="EC" id="2.7.11.17" evidence="5"/>
<dbReference type="FunFam" id="1.10.510.10:FF:000091">
    <property type="entry name" value="Calcium/calmodulin-dependent protein kinase kinase 2 isoform 1"/>
    <property type="match status" value="1"/>
</dbReference>
<evidence type="ECO:0000256" key="21">
    <source>
        <dbReference type="ARBA" id="ARBA00023180"/>
    </source>
</evidence>
<keyword evidence="15 28" id="KW-0067">ATP-binding</keyword>
<dbReference type="InterPro" id="IPR053792">
    <property type="entry name" value="P2X_RECEPTOR_CS"/>
</dbReference>
<evidence type="ECO:0000256" key="23">
    <source>
        <dbReference type="ARBA" id="ARBA00023286"/>
    </source>
</evidence>
<dbReference type="PROSITE" id="PS50011">
    <property type="entry name" value="PROTEIN_KINASE_DOM"/>
    <property type="match status" value="1"/>
</dbReference>
<evidence type="ECO:0000256" key="30">
    <source>
        <dbReference type="SAM" id="Phobius"/>
    </source>
</evidence>
<keyword evidence="22" id="KW-0539">Nucleus</keyword>
<evidence type="ECO:0000256" key="10">
    <source>
        <dbReference type="ARBA" id="ARBA00022553"/>
    </source>
</evidence>
<feature type="binding site" evidence="28">
    <location>
        <position position="582"/>
    </location>
    <ligand>
        <name>ATP</name>
        <dbReference type="ChEBI" id="CHEBI:30616"/>
    </ligand>
</feature>
<dbReference type="GO" id="GO:0004931">
    <property type="term" value="F:extracellularly ATP-gated monoatomic cation channel activity"/>
    <property type="evidence" value="ECO:0007669"/>
    <property type="project" value="InterPro"/>
</dbReference>
<evidence type="ECO:0000256" key="28">
    <source>
        <dbReference type="PROSITE-ProRule" id="PRU10141"/>
    </source>
</evidence>
<evidence type="ECO:0000256" key="20">
    <source>
        <dbReference type="ARBA" id="ARBA00023157"/>
    </source>
</evidence>
<evidence type="ECO:0000256" key="6">
    <source>
        <dbReference type="ARBA" id="ARBA00022448"/>
    </source>
</evidence>
<dbReference type="InterPro" id="IPR011009">
    <property type="entry name" value="Kinase-like_dom_sf"/>
</dbReference>
<feature type="transmembrane region" description="Helical" evidence="30">
    <location>
        <begin position="31"/>
        <end position="50"/>
    </location>
</feature>
<dbReference type="Proteomes" id="UP000710432">
    <property type="component" value="Unassembled WGS sequence"/>
</dbReference>
<dbReference type="Pfam" id="PF00069">
    <property type="entry name" value="Pkinase"/>
    <property type="match status" value="1"/>
</dbReference>
<evidence type="ECO:0000256" key="9">
    <source>
        <dbReference type="ARBA" id="ARBA00022527"/>
    </source>
</evidence>
<dbReference type="Gene3D" id="1.10.287.940">
    <property type="entry name" value="atp-gated p2x4 ion channel"/>
    <property type="match status" value="1"/>
</dbReference>
<comment type="similarity">
    <text evidence="4">Belongs to the P2X receptor family.</text>
</comment>
<keyword evidence="20" id="KW-1015">Disulfide bond</keyword>
<keyword evidence="23" id="KW-1071">Ligand-gated ion channel</keyword>
<dbReference type="Gene3D" id="1.10.510.10">
    <property type="entry name" value="Transferase(Phosphotransferase) domain 1"/>
    <property type="match status" value="1"/>
</dbReference>
<dbReference type="GO" id="GO:0005524">
    <property type="term" value="F:ATP binding"/>
    <property type="evidence" value="ECO:0007669"/>
    <property type="project" value="UniProtKB-UniRule"/>
</dbReference>
<keyword evidence="24" id="KW-0407">Ion channel</keyword>
<comment type="subcellular location">
    <subcellularLocation>
        <location evidence="3">Cell membrane</location>
        <topology evidence="3">Multi-pass membrane protein</topology>
    </subcellularLocation>
    <subcellularLocation>
        <location evidence="2">Cytoplasm</location>
    </subcellularLocation>
    <subcellularLocation>
        <location evidence="1">Nucleus</location>
    </subcellularLocation>
</comment>
<dbReference type="InterPro" id="IPR017441">
    <property type="entry name" value="Protein_kinase_ATP_BS"/>
</dbReference>
<evidence type="ECO:0000256" key="29">
    <source>
        <dbReference type="SAM" id="MobiDB-lite"/>
    </source>
</evidence>
<dbReference type="InterPro" id="IPR008271">
    <property type="entry name" value="Ser/Thr_kinase_AS"/>
</dbReference>
<reference evidence="32" key="1">
    <citation type="submission" date="2020-03" db="EMBL/GenBank/DDBJ databases">
        <title>Studies in the Genomics of Life Span.</title>
        <authorList>
            <person name="Glass D."/>
        </authorList>
    </citation>
    <scope>NUCLEOTIDE SEQUENCE</scope>
    <source>
        <strain evidence="32">LTLLF</strain>
        <tissue evidence="32">Muscle</tissue>
    </source>
</reference>
<evidence type="ECO:0000256" key="24">
    <source>
        <dbReference type="ARBA" id="ARBA00023303"/>
    </source>
</evidence>
<comment type="catalytic activity">
    <reaction evidence="26">
        <text>L-threonyl-[protein] + ATP = O-phospho-L-threonyl-[protein] + ADP + H(+)</text>
        <dbReference type="Rhea" id="RHEA:46608"/>
        <dbReference type="Rhea" id="RHEA-COMP:11060"/>
        <dbReference type="Rhea" id="RHEA-COMP:11605"/>
        <dbReference type="ChEBI" id="CHEBI:15378"/>
        <dbReference type="ChEBI" id="CHEBI:30013"/>
        <dbReference type="ChEBI" id="CHEBI:30616"/>
        <dbReference type="ChEBI" id="CHEBI:61977"/>
        <dbReference type="ChEBI" id="CHEBI:456216"/>
        <dbReference type="EC" id="2.7.11.17"/>
    </reaction>
</comment>
<evidence type="ECO:0000256" key="11">
    <source>
        <dbReference type="ARBA" id="ARBA00022679"/>
    </source>
</evidence>
<dbReference type="InterPro" id="IPR059116">
    <property type="entry name" value="P2X_receptor"/>
</dbReference>
<dbReference type="GO" id="GO:0005654">
    <property type="term" value="C:nucleoplasm"/>
    <property type="evidence" value="ECO:0007669"/>
    <property type="project" value="UniProtKB-ARBA"/>
</dbReference>
<dbReference type="GO" id="GO:0005516">
    <property type="term" value="F:calmodulin binding"/>
    <property type="evidence" value="ECO:0007669"/>
    <property type="project" value="UniProtKB-KW"/>
</dbReference>
<dbReference type="SUPFAM" id="SSF56112">
    <property type="entry name" value="Protein kinase-like (PK-like)"/>
    <property type="match status" value="1"/>
</dbReference>
<dbReference type="PROSITE" id="PS00107">
    <property type="entry name" value="PROTEIN_KINASE_ATP"/>
    <property type="match status" value="1"/>
</dbReference>
<sequence>MARRLQDELSAFFFEYDTPRMVLVRNKKVGVIFRLIQLVVLVYVIGWVFVYEKGYQTSGGLISSVSVKLKGLAVTQLQGLGPQVWDVADYVFPAQGDSSFVVMTNFIMTPQQAQGYCAENPEGGICREDNGCTPGKAERKAQGIRTGKCVPFNSTVKTCEIFGWCPVEVDDKIPRPALLHEAENFTLFIKNSISFPRFKVNRRNLVEEVNNTYMKKCLYHKTLHPLCPVFSLGYVVQESGQDFRSLAVNGGVVGITIDWECDLDWHVRHCKPIYQFHGLYGEKNLSPGFNFRFARHFVQNGTNRRHLFKVFGIRFDILVNGKAGKFDIIPTMTTIGSGIGIFGVATVLCDLLLLHILPKRHYYKQKKFKYAEDMGPGEDWCSEGAHVHRELCVVFGGGCACVTWTQECACGGSQRGYSEDPLTEVMESGPAVCCQDPRAELVDRVAAINVAHLEEADEGPEPSRNGVDPPARARAASVIPGNASRPTPVRPSLSARKFSLQERPAGSCLEAQVGPYSTGPASHISPRAWRRPTIESHHVAISDTEDCVQLNQYKLQSEIGKGAYGVVRLAYNESEDRHYAMKVLSKKKLLKQYGFPRRPPPRGSQAAQGGPAKQLLPLERVYQEIAILKKLDHVNVVKLIEVLDDPAEDNLYLVFDLLRKGPVMEVPCDKPFPEEQARLYLRDIILGLEYLHCQKIVHRDIKPSNILLGDDGHVKIADFGVSNQFEGNDAQLSSTAGTPAFMAPEAISDSGQSFSGKALDVWATGVTLYCFVYGKCPFIDEYILALHKKIKNEAVVFPEEPEVSEELKDLILKMLDKNPETRIGVSDIKLHPWVTKHGEEPLPSEEEHCSVVEVTEEEVKNSVKLIPSWTTVILVKSMLRKRSFGNPFEPQARREERSMSAPGNLLMVEAAVVGNIFFQLWVVPGSHVDLTLMDCILYSALAGKRAELNPAQSIGLSQEQRTFPAYLPSSLRIFRAKVAEETSGVTLRATDSQNCGPADVEVTGI</sequence>
<evidence type="ECO:0000256" key="3">
    <source>
        <dbReference type="ARBA" id="ARBA00004651"/>
    </source>
</evidence>
<evidence type="ECO:0000256" key="19">
    <source>
        <dbReference type="ARBA" id="ARBA00023136"/>
    </source>
</evidence>
<evidence type="ECO:0000256" key="27">
    <source>
        <dbReference type="ARBA" id="ARBA00047430"/>
    </source>
</evidence>
<keyword evidence="18" id="KW-0406">Ion transport</keyword>
<dbReference type="PRINTS" id="PR01307">
    <property type="entry name" value="P2XRECEPTOR"/>
</dbReference>
<dbReference type="InterPro" id="IPR001429">
    <property type="entry name" value="P2X_purnocptor"/>
</dbReference>
<dbReference type="InterPro" id="IPR027309">
    <property type="entry name" value="P2X_extracellular_dom_sf"/>
</dbReference>
<evidence type="ECO:0000313" key="33">
    <source>
        <dbReference type="Proteomes" id="UP000710432"/>
    </source>
</evidence>
<dbReference type="AlphaFoldDB" id="A0A8J6GDS8"/>
<keyword evidence="13 28" id="KW-0547">Nucleotide-binding</keyword>
<evidence type="ECO:0000256" key="1">
    <source>
        <dbReference type="ARBA" id="ARBA00004123"/>
    </source>
</evidence>
<dbReference type="PRINTS" id="PR01308">
    <property type="entry name" value="P2X1RECEPTOR"/>
</dbReference>
<comment type="catalytic activity">
    <reaction evidence="25">
        <text>Ca(2+)(in) = Ca(2+)(out)</text>
        <dbReference type="Rhea" id="RHEA:29671"/>
        <dbReference type="ChEBI" id="CHEBI:29108"/>
    </reaction>
</comment>
<keyword evidence="10" id="KW-0597">Phosphoprotein</keyword>
<protein>
    <recommendedName>
        <fullName evidence="5">calcium/calmodulin-dependent protein kinase</fullName>
        <ecNumber evidence="5">2.7.11.17</ecNumber>
    </recommendedName>
</protein>
<dbReference type="GO" id="GO:0098794">
    <property type="term" value="C:postsynapse"/>
    <property type="evidence" value="ECO:0007669"/>
    <property type="project" value="GOC"/>
</dbReference>
<accession>A0A8J6GDS8</accession>
<evidence type="ECO:0000256" key="5">
    <source>
        <dbReference type="ARBA" id="ARBA00012434"/>
    </source>
</evidence>
<evidence type="ECO:0000256" key="14">
    <source>
        <dbReference type="ARBA" id="ARBA00022777"/>
    </source>
</evidence>
<dbReference type="CDD" id="cd14200">
    <property type="entry name" value="STKc_CaMKK1"/>
    <property type="match status" value="1"/>
</dbReference>
<evidence type="ECO:0000313" key="32">
    <source>
        <dbReference type="EMBL" id="KAH0511451.1"/>
    </source>
</evidence>
<evidence type="ECO:0000256" key="12">
    <source>
        <dbReference type="ARBA" id="ARBA00022692"/>
    </source>
</evidence>
<dbReference type="Gene3D" id="2.60.490.10">
    <property type="entry name" value="atp-gated p2x4 ion channel domain"/>
    <property type="match status" value="1"/>
</dbReference>
<evidence type="ECO:0000256" key="16">
    <source>
        <dbReference type="ARBA" id="ARBA00022860"/>
    </source>
</evidence>
<evidence type="ECO:0000256" key="4">
    <source>
        <dbReference type="ARBA" id="ARBA00009848"/>
    </source>
</evidence>
<keyword evidence="7" id="KW-1003">Cell membrane</keyword>
<evidence type="ECO:0000256" key="22">
    <source>
        <dbReference type="ARBA" id="ARBA00023242"/>
    </source>
</evidence>
<feature type="domain" description="Protein kinase" evidence="31">
    <location>
        <begin position="553"/>
        <end position="834"/>
    </location>
</feature>
<evidence type="ECO:0000256" key="13">
    <source>
        <dbReference type="ARBA" id="ARBA00022741"/>
    </source>
</evidence>
<dbReference type="Gene3D" id="3.30.200.20">
    <property type="entry name" value="Phosphorylase Kinase, domain 1"/>
    <property type="match status" value="1"/>
</dbReference>
<keyword evidence="14 32" id="KW-0418">Kinase</keyword>
<evidence type="ECO:0000256" key="7">
    <source>
        <dbReference type="ARBA" id="ARBA00022475"/>
    </source>
</evidence>
<dbReference type="GO" id="GO:0001614">
    <property type="term" value="F:purinergic nucleotide receptor activity"/>
    <property type="evidence" value="ECO:0007669"/>
    <property type="project" value="InterPro"/>
</dbReference>
<evidence type="ECO:0000256" key="2">
    <source>
        <dbReference type="ARBA" id="ARBA00004496"/>
    </source>
</evidence>
<keyword evidence="17 30" id="KW-1133">Transmembrane helix</keyword>
<evidence type="ECO:0000256" key="8">
    <source>
        <dbReference type="ARBA" id="ARBA00022490"/>
    </source>
</evidence>
<feature type="region of interest" description="Disordered" evidence="29">
    <location>
        <begin position="452"/>
        <end position="492"/>
    </location>
</feature>
<dbReference type="PROSITE" id="PS01212">
    <property type="entry name" value="P2X_RECEPTOR"/>
    <property type="match status" value="1"/>
</dbReference>
<keyword evidence="16" id="KW-0112">Calmodulin-binding</keyword>
<dbReference type="EMBL" id="JAATJU010022200">
    <property type="protein sequence ID" value="KAH0511451.1"/>
    <property type="molecule type" value="Genomic_DNA"/>
</dbReference>
<keyword evidence="6" id="KW-0813">Transport</keyword>
<proteinExistence type="inferred from homology"/>
<evidence type="ECO:0000256" key="15">
    <source>
        <dbReference type="ARBA" id="ARBA00022840"/>
    </source>
</evidence>
<keyword evidence="9" id="KW-0723">Serine/threonine-protein kinase</keyword>
<dbReference type="FunFam" id="3.30.200.20:FF:000429">
    <property type="entry name" value="Calcium/calmodulin-dependent protein kinase kinase"/>
    <property type="match status" value="1"/>
</dbReference>
<evidence type="ECO:0000256" key="18">
    <source>
        <dbReference type="ARBA" id="ARBA00023065"/>
    </source>
</evidence>
<dbReference type="GO" id="GO:0033198">
    <property type="term" value="P:response to ATP"/>
    <property type="evidence" value="ECO:0007669"/>
    <property type="project" value="InterPro"/>
</dbReference>
<evidence type="ECO:0000256" key="17">
    <source>
        <dbReference type="ARBA" id="ARBA00022989"/>
    </source>
</evidence>
<comment type="caution">
    <text evidence="32">The sequence shown here is derived from an EMBL/GenBank/DDBJ whole genome shotgun (WGS) entry which is preliminary data.</text>
</comment>
<keyword evidence="12 30" id="KW-0812">Transmembrane</keyword>
<dbReference type="PANTHER" id="PTHR10125">
    <property type="entry name" value="P2X PURINOCEPTOR"/>
    <property type="match status" value="1"/>
</dbReference>
<evidence type="ECO:0000256" key="25">
    <source>
        <dbReference type="ARBA" id="ARBA00036634"/>
    </source>
</evidence>
<dbReference type="SMART" id="SM00220">
    <property type="entry name" value="S_TKc"/>
    <property type="match status" value="1"/>
</dbReference>
<dbReference type="InterPro" id="IPR000719">
    <property type="entry name" value="Prot_kinase_dom"/>
</dbReference>
<comment type="catalytic activity">
    <reaction evidence="27">
        <text>L-seryl-[protein] + ATP = O-phospho-L-seryl-[protein] + ADP + H(+)</text>
        <dbReference type="Rhea" id="RHEA:17989"/>
        <dbReference type="Rhea" id="RHEA-COMP:9863"/>
        <dbReference type="Rhea" id="RHEA-COMP:11604"/>
        <dbReference type="ChEBI" id="CHEBI:15378"/>
        <dbReference type="ChEBI" id="CHEBI:29999"/>
        <dbReference type="ChEBI" id="CHEBI:30616"/>
        <dbReference type="ChEBI" id="CHEBI:83421"/>
        <dbReference type="ChEBI" id="CHEBI:456216"/>
        <dbReference type="EC" id="2.7.11.17"/>
    </reaction>
</comment>
<dbReference type="GO" id="GO:0005737">
    <property type="term" value="C:cytoplasm"/>
    <property type="evidence" value="ECO:0007669"/>
    <property type="project" value="UniProtKB-SubCell"/>
</dbReference>
<dbReference type="Pfam" id="PF00864">
    <property type="entry name" value="P2X_receptor"/>
    <property type="match status" value="1"/>
</dbReference>
<dbReference type="PROSITE" id="PS00108">
    <property type="entry name" value="PROTEIN_KINASE_ST"/>
    <property type="match status" value="1"/>
</dbReference>
<dbReference type="InterPro" id="IPR003044">
    <property type="entry name" value="P2X1_purnocptor"/>
</dbReference>
<keyword evidence="11" id="KW-0808">Transferase</keyword>
<dbReference type="GO" id="GO:0005886">
    <property type="term" value="C:plasma membrane"/>
    <property type="evidence" value="ECO:0007669"/>
    <property type="project" value="UniProtKB-SubCell"/>
</dbReference>
<dbReference type="FunFam" id="2.60.490.10:FF:000001">
    <property type="entry name" value="P2X purinoceptor"/>
    <property type="match status" value="1"/>
</dbReference>
<keyword evidence="19 30" id="KW-0472">Membrane</keyword>
<dbReference type="GO" id="GO:0070588">
    <property type="term" value="P:calcium ion transmembrane transport"/>
    <property type="evidence" value="ECO:0007669"/>
    <property type="project" value="TreeGrafter"/>
</dbReference>
<evidence type="ECO:0000259" key="31">
    <source>
        <dbReference type="PROSITE" id="PS50011"/>
    </source>
</evidence>
<organism evidence="32 33">
    <name type="scientific">Microtus ochrogaster</name>
    <name type="common">Prairie vole</name>
    <dbReference type="NCBI Taxonomy" id="79684"/>
    <lineage>
        <taxon>Eukaryota</taxon>
        <taxon>Metazoa</taxon>
        <taxon>Chordata</taxon>
        <taxon>Craniata</taxon>
        <taxon>Vertebrata</taxon>
        <taxon>Euteleostomi</taxon>
        <taxon>Mammalia</taxon>
        <taxon>Eutheria</taxon>
        <taxon>Euarchontoglires</taxon>
        <taxon>Glires</taxon>
        <taxon>Rodentia</taxon>
        <taxon>Myomorpha</taxon>
        <taxon>Muroidea</taxon>
        <taxon>Cricetidae</taxon>
        <taxon>Arvicolinae</taxon>
        <taxon>Microtus</taxon>
    </lineage>
</organism>